<dbReference type="OrthoDB" id="9792085at2"/>
<dbReference type="InterPro" id="IPR055170">
    <property type="entry name" value="GFO_IDH_MocA-like_dom"/>
</dbReference>
<name>A0A561BTD7_9ACTN</name>
<keyword evidence="1" id="KW-0560">Oxidoreductase</keyword>
<evidence type="ECO:0000259" key="3">
    <source>
        <dbReference type="Pfam" id="PF22725"/>
    </source>
</evidence>
<dbReference type="Pfam" id="PF22725">
    <property type="entry name" value="GFO_IDH_MocA_C3"/>
    <property type="match status" value="1"/>
</dbReference>
<evidence type="ECO:0000259" key="2">
    <source>
        <dbReference type="Pfam" id="PF01408"/>
    </source>
</evidence>
<organism evidence="4 5">
    <name type="scientific">Kribbella amoyensis</name>
    <dbReference type="NCBI Taxonomy" id="996641"/>
    <lineage>
        <taxon>Bacteria</taxon>
        <taxon>Bacillati</taxon>
        <taxon>Actinomycetota</taxon>
        <taxon>Actinomycetes</taxon>
        <taxon>Propionibacteriales</taxon>
        <taxon>Kribbellaceae</taxon>
        <taxon>Kribbella</taxon>
    </lineage>
</organism>
<accession>A0A561BTD7</accession>
<dbReference type="EMBL" id="VIVK01000001">
    <property type="protein sequence ID" value="TWD82136.1"/>
    <property type="molecule type" value="Genomic_DNA"/>
</dbReference>
<evidence type="ECO:0000256" key="1">
    <source>
        <dbReference type="ARBA" id="ARBA00023002"/>
    </source>
</evidence>
<dbReference type="InterPro" id="IPR050463">
    <property type="entry name" value="Gfo/Idh/MocA_oxidrdct_glycsds"/>
</dbReference>
<dbReference type="PANTHER" id="PTHR43818:SF11">
    <property type="entry name" value="BCDNA.GH03377"/>
    <property type="match status" value="1"/>
</dbReference>
<evidence type="ECO:0000313" key="5">
    <source>
        <dbReference type="Proteomes" id="UP000318380"/>
    </source>
</evidence>
<proteinExistence type="predicted"/>
<dbReference type="Gene3D" id="3.30.360.10">
    <property type="entry name" value="Dihydrodipicolinate Reductase, domain 2"/>
    <property type="match status" value="1"/>
</dbReference>
<dbReference type="SUPFAM" id="SSF51735">
    <property type="entry name" value="NAD(P)-binding Rossmann-fold domains"/>
    <property type="match status" value="1"/>
</dbReference>
<gene>
    <name evidence="4" type="ORF">FB561_3264</name>
</gene>
<dbReference type="InterPro" id="IPR000683">
    <property type="entry name" value="Gfo/Idh/MocA-like_OxRdtase_N"/>
</dbReference>
<comment type="caution">
    <text evidence="4">The sequence shown here is derived from an EMBL/GenBank/DDBJ whole genome shotgun (WGS) entry which is preliminary data.</text>
</comment>
<sequence length="376" mass="40048">MRLTTLSGVGRILGVNDQKLRVGVIGLGFAGRTALQAFSELPDVEVVALAGLEQDLLKELGTKHLVPNLYERWEDLLQAGGLDAVSIGTPTQLHAPIALAALDKGLHVLCEKPLARTVAEGEQMVAAAEKAGKVLKVIFNHRERGDVAVLKHQIDEGLLGRVYYAKAHWMRRNGIPGMGGWFTNRELSGGGPLIDLGVHILDLALHLLNEPKVTTVSANTFAELGPRGRGSSSNAIRPTIDTLGSKFEVEDLATAYLRLEGGGALQLETSWATYRAPGDNFGIELFGTEGGAKIEVQNYTTTDTLKIFTDVAGVPAEVKPATGAGLGHRAVVSEFVATVLSGDWTRHNGSEALVRTEIIDACYASAQAGREVVLHG</sequence>
<dbReference type="GO" id="GO:0000166">
    <property type="term" value="F:nucleotide binding"/>
    <property type="evidence" value="ECO:0007669"/>
    <property type="project" value="InterPro"/>
</dbReference>
<dbReference type="Proteomes" id="UP000318380">
    <property type="component" value="Unassembled WGS sequence"/>
</dbReference>
<dbReference type="Gene3D" id="3.40.50.720">
    <property type="entry name" value="NAD(P)-binding Rossmann-like Domain"/>
    <property type="match status" value="1"/>
</dbReference>
<feature type="domain" description="Gfo/Idh/MocA-like oxidoreductase N-terminal" evidence="2">
    <location>
        <begin position="20"/>
        <end position="138"/>
    </location>
</feature>
<protein>
    <submittedName>
        <fullName evidence="4">Putative dehydrogenase</fullName>
    </submittedName>
</protein>
<keyword evidence="5" id="KW-1185">Reference proteome</keyword>
<reference evidence="4 5" key="1">
    <citation type="submission" date="2019-06" db="EMBL/GenBank/DDBJ databases">
        <title>Sequencing the genomes of 1000 actinobacteria strains.</title>
        <authorList>
            <person name="Klenk H.-P."/>
        </authorList>
    </citation>
    <scope>NUCLEOTIDE SEQUENCE [LARGE SCALE GENOMIC DNA]</scope>
    <source>
        <strain evidence="4 5">DSM 24683</strain>
    </source>
</reference>
<evidence type="ECO:0000313" key="4">
    <source>
        <dbReference type="EMBL" id="TWD82136.1"/>
    </source>
</evidence>
<dbReference type="InterPro" id="IPR036291">
    <property type="entry name" value="NAD(P)-bd_dom_sf"/>
</dbReference>
<dbReference type="SUPFAM" id="SSF55347">
    <property type="entry name" value="Glyceraldehyde-3-phosphate dehydrogenase-like, C-terminal domain"/>
    <property type="match status" value="1"/>
</dbReference>
<dbReference type="AlphaFoldDB" id="A0A561BTD7"/>
<feature type="domain" description="GFO/IDH/MocA-like oxidoreductase" evidence="3">
    <location>
        <begin position="149"/>
        <end position="292"/>
    </location>
</feature>
<dbReference type="GO" id="GO:0016491">
    <property type="term" value="F:oxidoreductase activity"/>
    <property type="evidence" value="ECO:0007669"/>
    <property type="project" value="UniProtKB-KW"/>
</dbReference>
<dbReference type="Pfam" id="PF01408">
    <property type="entry name" value="GFO_IDH_MocA"/>
    <property type="match status" value="1"/>
</dbReference>
<dbReference type="PANTHER" id="PTHR43818">
    <property type="entry name" value="BCDNA.GH03377"/>
    <property type="match status" value="1"/>
</dbReference>